<gene>
    <name evidence="1" type="ORF">FPE01S_03_01850</name>
</gene>
<protein>
    <recommendedName>
        <fullName evidence="3">Outer membrane protein</fullName>
    </recommendedName>
</protein>
<dbReference type="SUPFAM" id="SSF56935">
    <property type="entry name" value="Porins"/>
    <property type="match status" value="1"/>
</dbReference>
<dbReference type="Proteomes" id="UP000033121">
    <property type="component" value="Unassembled WGS sequence"/>
</dbReference>
<dbReference type="Gene3D" id="2.40.160.60">
    <property type="entry name" value="Outer membrane protein transport protein (OMPP1/FadL/TodX)"/>
    <property type="match status" value="1"/>
</dbReference>
<evidence type="ECO:0000313" key="1">
    <source>
        <dbReference type="EMBL" id="GAO44147.1"/>
    </source>
</evidence>
<sequence length="428" mass="47376">MRPVTHRVTTTSARPARFILRACLAGFFLCFAGFSYAQNGLNSIYSAYGIGDVQLRDYNGYYGMGGLGAAMPSITTLNENNPASYGYLPHNRMMMELSFGGKTANYVNSTQNVNAGDFTIQKATMGFSLFKNWGTAFGLRKYSTVDYMTSGSRFLIGTDTKMTSKIDGTGGLNQFFFSNGVRIKKHLNLGLSLTYLSGSVNRKETVDADVSSALTVDKNTYYGNFVFNAGAQYQFRMGKWKWIAGGTYQPERRLTQTIDNSITDASGNTLVKDESVNGYFDYPSLWSAGLTMYNDNWKFGADYIRQNWNDVNYKGSGFQTTNSNNYSAGLSYTQPRKTIFGYMDGPTYSVGVNLDQSYLIIDGTQVVSVAGTAGISLPSRSNLYHYHFAIKAGQRGTSTYPLVKETFVEFNFNVSLASLLFTGGEKYR</sequence>
<dbReference type="AlphaFoldDB" id="A0A0E9N2B6"/>
<name>A0A0E9N2B6_9BACT</name>
<accession>A0A0E9N2B6</accession>
<comment type="caution">
    <text evidence="1">The sequence shown here is derived from an EMBL/GenBank/DDBJ whole genome shotgun (WGS) entry which is preliminary data.</text>
</comment>
<proteinExistence type="predicted"/>
<keyword evidence="2" id="KW-1185">Reference proteome</keyword>
<evidence type="ECO:0000313" key="2">
    <source>
        <dbReference type="Proteomes" id="UP000033121"/>
    </source>
</evidence>
<dbReference type="OrthoDB" id="1491239at2"/>
<reference evidence="1 2" key="1">
    <citation type="submission" date="2015-04" db="EMBL/GenBank/DDBJ databases">
        <title>Whole genome shotgun sequence of Flavihumibacter petaseus NBRC 106054.</title>
        <authorList>
            <person name="Miyazawa S."/>
            <person name="Hosoyama A."/>
            <person name="Hashimoto M."/>
            <person name="Noguchi M."/>
            <person name="Tsuchikane K."/>
            <person name="Ohji S."/>
            <person name="Yamazoe A."/>
            <person name="Ichikawa N."/>
            <person name="Kimura A."/>
            <person name="Fujita N."/>
        </authorList>
    </citation>
    <scope>NUCLEOTIDE SEQUENCE [LARGE SCALE GENOMIC DNA]</scope>
    <source>
        <strain evidence="1 2">NBRC 106054</strain>
    </source>
</reference>
<dbReference type="EMBL" id="BBWV01000003">
    <property type="protein sequence ID" value="GAO44147.1"/>
    <property type="molecule type" value="Genomic_DNA"/>
</dbReference>
<dbReference type="STRING" id="1220578.FPE01S_03_01850"/>
<evidence type="ECO:0008006" key="3">
    <source>
        <dbReference type="Google" id="ProtNLM"/>
    </source>
</evidence>
<dbReference type="RefSeq" id="WP_157474065.1">
    <property type="nucleotide sequence ID" value="NZ_BBWV01000003.1"/>
</dbReference>
<organism evidence="1 2">
    <name type="scientific">Flavihumibacter petaseus NBRC 106054</name>
    <dbReference type="NCBI Taxonomy" id="1220578"/>
    <lineage>
        <taxon>Bacteria</taxon>
        <taxon>Pseudomonadati</taxon>
        <taxon>Bacteroidota</taxon>
        <taxon>Chitinophagia</taxon>
        <taxon>Chitinophagales</taxon>
        <taxon>Chitinophagaceae</taxon>
        <taxon>Flavihumibacter</taxon>
    </lineage>
</organism>